<dbReference type="AlphaFoldDB" id="A0A395I1W4"/>
<organism evidence="1 2">
    <name type="scientific">Aspergillus homomorphus (strain CBS 101889)</name>
    <dbReference type="NCBI Taxonomy" id="1450537"/>
    <lineage>
        <taxon>Eukaryota</taxon>
        <taxon>Fungi</taxon>
        <taxon>Dikarya</taxon>
        <taxon>Ascomycota</taxon>
        <taxon>Pezizomycotina</taxon>
        <taxon>Eurotiomycetes</taxon>
        <taxon>Eurotiomycetidae</taxon>
        <taxon>Eurotiales</taxon>
        <taxon>Aspergillaceae</taxon>
        <taxon>Aspergillus</taxon>
        <taxon>Aspergillus subgen. Circumdati</taxon>
    </lineage>
</organism>
<gene>
    <name evidence="1" type="ORF">BO97DRAFT_412845</name>
</gene>
<sequence length="356" mass="41309">MSENCFSSFSDLDKSYNEYLKPDWSFNWADEGDSEMDISFEDETHSDSSVSVSDEALMTDDFDPNEAVMSDDFDPDAAEYEYIFDWEDEETEDSTLAGPRIDSHAIRNAYERFGYVFDKPRPYMGLGYYGCDNEIPPSSHSKATESEKVQLLTRLISEEFEARQLYITEVGEPESVHHFNWFGKPVPLRSKTPPEVSLFFQLTCPKTLRAGEELRTEVLLKNAMVYVDPVVLCVKRQARGRPKNNGEFLEWLSVNTSKFYSPHGRWQNDRAEIEERRYVDDIGDPLDYLMDEIAIGSGFIEAFNKLPSVKDWLEELDARLYLSGKTRPDRPRKRKDLLRSAKLRGDWWDISFWACT</sequence>
<name>A0A395I1W4_ASPHC</name>
<evidence type="ECO:0000313" key="2">
    <source>
        <dbReference type="Proteomes" id="UP000248961"/>
    </source>
</evidence>
<accession>A0A395I1W4</accession>
<evidence type="ECO:0000313" key="1">
    <source>
        <dbReference type="EMBL" id="RAL14060.1"/>
    </source>
</evidence>
<proteinExistence type="predicted"/>
<dbReference type="VEuPathDB" id="FungiDB:BO97DRAFT_412845"/>
<dbReference type="GeneID" id="37200548"/>
<reference evidence="1 2" key="1">
    <citation type="submission" date="2018-02" db="EMBL/GenBank/DDBJ databases">
        <title>The genomes of Aspergillus section Nigri reveals drivers in fungal speciation.</title>
        <authorList>
            <consortium name="DOE Joint Genome Institute"/>
            <person name="Vesth T.C."/>
            <person name="Nybo J."/>
            <person name="Theobald S."/>
            <person name="Brandl J."/>
            <person name="Frisvad J.C."/>
            <person name="Nielsen K.F."/>
            <person name="Lyhne E.K."/>
            <person name="Kogle M.E."/>
            <person name="Kuo A."/>
            <person name="Riley R."/>
            <person name="Clum A."/>
            <person name="Nolan M."/>
            <person name="Lipzen A."/>
            <person name="Salamov A."/>
            <person name="Henrissat B."/>
            <person name="Wiebenga A."/>
            <person name="De vries R.P."/>
            <person name="Grigoriev I.V."/>
            <person name="Mortensen U.H."/>
            <person name="Andersen M.R."/>
            <person name="Baker S.E."/>
        </authorList>
    </citation>
    <scope>NUCLEOTIDE SEQUENCE [LARGE SCALE GENOMIC DNA]</scope>
    <source>
        <strain evidence="1 2">CBS 101889</strain>
    </source>
</reference>
<protein>
    <submittedName>
        <fullName evidence="1">Uncharacterized protein</fullName>
    </submittedName>
</protein>
<dbReference type="EMBL" id="KZ824276">
    <property type="protein sequence ID" value="RAL14060.1"/>
    <property type="molecule type" value="Genomic_DNA"/>
</dbReference>
<dbReference type="Proteomes" id="UP000248961">
    <property type="component" value="Unassembled WGS sequence"/>
</dbReference>
<keyword evidence="2" id="KW-1185">Reference proteome</keyword>
<dbReference type="OrthoDB" id="5421702at2759"/>
<dbReference type="RefSeq" id="XP_025553214.1">
    <property type="nucleotide sequence ID" value="XM_025696259.1"/>
</dbReference>